<evidence type="ECO:0000256" key="4">
    <source>
        <dbReference type="ARBA" id="ARBA00022692"/>
    </source>
</evidence>
<comment type="subcellular location">
    <subcellularLocation>
        <location evidence="1">Membrane</location>
        <topology evidence="1">Multi-pass membrane protein</topology>
    </subcellularLocation>
</comment>
<feature type="transmembrane region" description="Helical" evidence="7">
    <location>
        <begin position="47"/>
        <end position="71"/>
    </location>
</feature>
<accession>A0A6J4J2J7</accession>
<reference evidence="9" key="1">
    <citation type="submission" date="2020-02" db="EMBL/GenBank/DDBJ databases">
        <authorList>
            <person name="Meier V. D."/>
        </authorList>
    </citation>
    <scope>NUCLEOTIDE SEQUENCE</scope>
    <source>
        <strain evidence="9">AVDCRST_MAG63</strain>
    </source>
</reference>
<evidence type="ECO:0000256" key="1">
    <source>
        <dbReference type="ARBA" id="ARBA00004141"/>
    </source>
</evidence>
<feature type="transmembrane region" description="Helical" evidence="7">
    <location>
        <begin position="110"/>
        <end position="130"/>
    </location>
</feature>
<dbReference type="GO" id="GO:0004252">
    <property type="term" value="F:serine-type endopeptidase activity"/>
    <property type="evidence" value="ECO:0007669"/>
    <property type="project" value="InterPro"/>
</dbReference>
<keyword evidence="2" id="KW-1003">Cell membrane</keyword>
<dbReference type="Pfam" id="PF01694">
    <property type="entry name" value="Rhomboid"/>
    <property type="match status" value="1"/>
</dbReference>
<proteinExistence type="predicted"/>
<protein>
    <submittedName>
        <fullName evidence="9">GlpG protein (Membrane protein of glp regulon)</fullName>
    </submittedName>
</protein>
<feature type="transmembrane region" description="Helical" evidence="7">
    <location>
        <begin position="142"/>
        <end position="160"/>
    </location>
</feature>
<evidence type="ECO:0000256" key="5">
    <source>
        <dbReference type="ARBA" id="ARBA00022989"/>
    </source>
</evidence>
<dbReference type="Gene3D" id="1.20.1540.10">
    <property type="entry name" value="Rhomboid-like"/>
    <property type="match status" value="1"/>
</dbReference>
<feature type="transmembrane region" description="Helical" evidence="7">
    <location>
        <begin position="166"/>
        <end position="183"/>
    </location>
</feature>
<dbReference type="PANTHER" id="PTHR43066">
    <property type="entry name" value="RHOMBOID-RELATED PROTEIN"/>
    <property type="match status" value="1"/>
</dbReference>
<dbReference type="GO" id="GO:0016020">
    <property type="term" value="C:membrane"/>
    <property type="evidence" value="ECO:0007669"/>
    <property type="project" value="UniProtKB-SubCell"/>
</dbReference>
<dbReference type="InterPro" id="IPR035952">
    <property type="entry name" value="Rhomboid-like_sf"/>
</dbReference>
<evidence type="ECO:0000256" key="7">
    <source>
        <dbReference type="SAM" id="Phobius"/>
    </source>
</evidence>
<keyword evidence="5 7" id="KW-1133">Transmembrane helix</keyword>
<feature type="transmembrane region" description="Helical" evidence="7">
    <location>
        <begin position="7"/>
        <end position="27"/>
    </location>
</feature>
<feature type="transmembrane region" description="Helical" evidence="7">
    <location>
        <begin position="195"/>
        <end position="215"/>
    </location>
</feature>
<sequence length="230" mass="25137">MRPATFPWLTYLCCVLCILLTAGWWLTGRENGTWGDWPAEAIWGGRWGALVTTTFLHGDILHLLFNVLWLGRLGEAAEQALGHLEWGMFCLFAAFAASGAELAIFTGDAIGASGVVYALFGLVWGARRSVPAFSLIATDDTVRFMLGWLVLCFVLTMAGLWNVANAAHAAGLVFGLAIAWLFVEKPLPRSRRAMAAAALAALAVLAVLSVTWLPWSPRWQVWRYEAASRP</sequence>
<feature type="domain" description="Peptidase S54 rhomboid" evidence="8">
    <location>
        <begin position="46"/>
        <end position="184"/>
    </location>
</feature>
<dbReference type="InterPro" id="IPR022764">
    <property type="entry name" value="Peptidase_S54_rhomboid_dom"/>
</dbReference>
<organism evidence="9">
    <name type="scientific">uncultured Armatimonadetes bacterium</name>
    <dbReference type="NCBI Taxonomy" id="157466"/>
    <lineage>
        <taxon>Bacteria</taxon>
        <taxon>Bacillati</taxon>
        <taxon>Armatimonadota</taxon>
        <taxon>environmental samples</taxon>
    </lineage>
</organism>
<keyword evidence="6 7" id="KW-0472">Membrane</keyword>
<keyword evidence="4 7" id="KW-0812">Transmembrane</keyword>
<dbReference type="EMBL" id="CADCTO010000370">
    <property type="protein sequence ID" value="CAA9268692.1"/>
    <property type="molecule type" value="Genomic_DNA"/>
</dbReference>
<evidence type="ECO:0000313" key="9">
    <source>
        <dbReference type="EMBL" id="CAA9268692.1"/>
    </source>
</evidence>
<dbReference type="PANTHER" id="PTHR43066:SF26">
    <property type="entry name" value="RHOMBOID PROTEASE GLPG"/>
    <property type="match status" value="1"/>
</dbReference>
<gene>
    <name evidence="9" type="ORF">AVDCRST_MAG63-2823</name>
</gene>
<dbReference type="SUPFAM" id="SSF144091">
    <property type="entry name" value="Rhomboid-like"/>
    <property type="match status" value="1"/>
</dbReference>
<name>A0A6J4J2J7_9BACT</name>
<evidence type="ECO:0000259" key="8">
    <source>
        <dbReference type="Pfam" id="PF01694"/>
    </source>
</evidence>
<evidence type="ECO:0000256" key="2">
    <source>
        <dbReference type="ARBA" id="ARBA00022475"/>
    </source>
</evidence>
<feature type="transmembrane region" description="Helical" evidence="7">
    <location>
        <begin position="83"/>
        <end position="104"/>
    </location>
</feature>
<keyword evidence="3" id="KW-0997">Cell inner membrane</keyword>
<evidence type="ECO:0000256" key="3">
    <source>
        <dbReference type="ARBA" id="ARBA00022519"/>
    </source>
</evidence>
<evidence type="ECO:0000256" key="6">
    <source>
        <dbReference type="ARBA" id="ARBA00023136"/>
    </source>
</evidence>
<dbReference type="AlphaFoldDB" id="A0A6J4J2J7"/>